<protein>
    <submittedName>
        <fullName evidence="2">Uncharacterized protein</fullName>
    </submittedName>
</protein>
<sequence length="106" mass="11036">MAISTLEPGSLPKGAFGFRQRATTRASVVVVDMVYAPVKRGDQQGILMIRTATTEGKTSPQDAVGLLNKALHRANAHIDPDQLTAPAQPTPTSGSATATPTSPQTP</sequence>
<accession>A0AAE4G461</accession>
<name>A0AAE4G461_9ACTO</name>
<dbReference type="EMBL" id="JAMZMH010000009">
    <property type="protein sequence ID" value="MDT0249135.1"/>
    <property type="molecule type" value="Genomic_DNA"/>
</dbReference>
<dbReference type="AlphaFoldDB" id="A0AAE4G461"/>
<gene>
    <name evidence="2" type="ORF">RMW62_08565</name>
</gene>
<organism evidence="2 3">
    <name type="scientific">Actinomyces oris</name>
    <dbReference type="NCBI Taxonomy" id="544580"/>
    <lineage>
        <taxon>Bacteria</taxon>
        <taxon>Bacillati</taxon>
        <taxon>Actinomycetota</taxon>
        <taxon>Actinomycetes</taxon>
        <taxon>Actinomycetales</taxon>
        <taxon>Actinomycetaceae</taxon>
        <taxon>Actinomyces</taxon>
    </lineage>
</organism>
<dbReference type="RefSeq" id="WP_311372905.1">
    <property type="nucleotide sequence ID" value="NZ_JAMZMH010000009.1"/>
</dbReference>
<feature type="region of interest" description="Disordered" evidence="1">
    <location>
        <begin position="76"/>
        <end position="106"/>
    </location>
</feature>
<dbReference type="Proteomes" id="UP001180729">
    <property type="component" value="Unassembled WGS sequence"/>
</dbReference>
<evidence type="ECO:0000313" key="3">
    <source>
        <dbReference type="Proteomes" id="UP001180729"/>
    </source>
</evidence>
<evidence type="ECO:0000256" key="1">
    <source>
        <dbReference type="SAM" id="MobiDB-lite"/>
    </source>
</evidence>
<reference evidence="2" key="1">
    <citation type="submission" date="2022-06" db="EMBL/GenBank/DDBJ databases">
        <title>Draft Genome Sequences of Three Actinomyces oris Strains, Isolated from Healthy Human Feces.</title>
        <authorList>
            <person name="Ye Y."/>
            <person name="Liu C."/>
            <person name="Zhao J."/>
            <person name="Xu J."/>
            <person name="Huang H."/>
            <person name="Wang B."/>
            <person name="Wei J."/>
            <person name="Jing X."/>
        </authorList>
    </citation>
    <scope>NUCLEOTIDE SEQUENCE</scope>
    <source>
        <strain evidence="2">CNGBCC1803368</strain>
    </source>
</reference>
<comment type="caution">
    <text evidence="2">The sequence shown here is derived from an EMBL/GenBank/DDBJ whole genome shotgun (WGS) entry which is preliminary data.</text>
</comment>
<proteinExistence type="predicted"/>
<evidence type="ECO:0000313" key="2">
    <source>
        <dbReference type="EMBL" id="MDT0249135.1"/>
    </source>
</evidence>
<feature type="compositionally biased region" description="Low complexity" evidence="1">
    <location>
        <begin position="84"/>
        <end position="106"/>
    </location>
</feature>